<keyword evidence="4" id="KW-1185">Reference proteome</keyword>
<proteinExistence type="predicted"/>
<reference evidence="3 4" key="1">
    <citation type="submission" date="2019-04" db="EMBL/GenBank/DDBJ databases">
        <authorList>
            <person name="Alioto T."/>
            <person name="Alioto T."/>
        </authorList>
    </citation>
    <scope>NUCLEOTIDE SEQUENCE [LARGE SCALE GENOMIC DNA]</scope>
</reference>
<evidence type="ECO:0000256" key="1">
    <source>
        <dbReference type="SAM" id="MobiDB-lite"/>
    </source>
</evidence>
<feature type="compositionally biased region" description="Pro residues" evidence="1">
    <location>
        <begin position="80"/>
        <end position="92"/>
    </location>
</feature>
<dbReference type="Proteomes" id="UP000662637">
    <property type="component" value="Unassembled WGS sequence"/>
</dbReference>
<evidence type="ECO:0000313" key="2">
    <source>
        <dbReference type="EMBL" id="KAF7472311.1"/>
    </source>
</evidence>
<dbReference type="Proteomes" id="UP000335636">
    <property type="component" value="Unassembled WGS sequence"/>
</dbReference>
<sequence length="124" mass="13322">MTSPAQKGLVLERDLTGHTWPGKDLFPEKGEAKAEAMWSPWHSAAFSSALGALPHQRTLRQLAQQDTCHEMRTSRLLGPPLCPGTAPPPYDPNPAETIPASSTYSRVLSMAPAPGSTDDSMLSL</sequence>
<dbReference type="EMBL" id="WJEC01006531">
    <property type="protein sequence ID" value="KAF7472311.1"/>
    <property type="molecule type" value="Genomic_DNA"/>
</dbReference>
<protein>
    <submittedName>
        <fullName evidence="3">Uncharacterized protein</fullName>
    </submittedName>
</protein>
<dbReference type="EMBL" id="CABDUW010000183">
    <property type="protein sequence ID" value="VTJ61746.1"/>
    <property type="molecule type" value="Genomic_DNA"/>
</dbReference>
<accession>A0A5E4AY26</accession>
<dbReference type="AlphaFoldDB" id="A0A5E4AY26"/>
<evidence type="ECO:0000313" key="4">
    <source>
        <dbReference type="Proteomes" id="UP000335636"/>
    </source>
</evidence>
<reference evidence="2" key="2">
    <citation type="submission" date="2020-08" db="EMBL/GenBank/DDBJ databases">
        <authorList>
            <person name="Shumante A."/>
            <person name="Zimin A.V."/>
            <person name="Puiu D."/>
            <person name="Salzberg S.L."/>
        </authorList>
    </citation>
    <scope>NUCLEOTIDE SEQUENCE</scope>
    <source>
        <strain evidence="2">WC2-LM</strain>
        <tissue evidence="2">Liver</tissue>
    </source>
</reference>
<evidence type="ECO:0000313" key="3">
    <source>
        <dbReference type="EMBL" id="VTJ61746.1"/>
    </source>
</evidence>
<feature type="region of interest" description="Disordered" evidence="1">
    <location>
        <begin position="74"/>
        <end position="103"/>
    </location>
</feature>
<gene>
    <name evidence="2" type="ORF">GHT09_016778</name>
    <name evidence="3" type="ORF">MONAX_5E042316</name>
</gene>
<name>A0A5E4AY26_MARMO</name>
<organism evidence="3 4">
    <name type="scientific">Marmota monax</name>
    <name type="common">Woodchuck</name>
    <dbReference type="NCBI Taxonomy" id="9995"/>
    <lineage>
        <taxon>Eukaryota</taxon>
        <taxon>Metazoa</taxon>
        <taxon>Chordata</taxon>
        <taxon>Craniata</taxon>
        <taxon>Vertebrata</taxon>
        <taxon>Euteleostomi</taxon>
        <taxon>Mammalia</taxon>
        <taxon>Eutheria</taxon>
        <taxon>Euarchontoglires</taxon>
        <taxon>Glires</taxon>
        <taxon>Rodentia</taxon>
        <taxon>Sciuromorpha</taxon>
        <taxon>Sciuridae</taxon>
        <taxon>Xerinae</taxon>
        <taxon>Marmotini</taxon>
        <taxon>Marmota</taxon>
    </lineage>
</organism>